<sequence>MQTQTAQQERKRPQYKRNMLELGVKDGIAVRHNDDGYVIQMPDRYPLHYQLLGKNKPGQLLEKVAPLDETQKVKDVLIFISLDELSNSKTLENVGNALVHARRTNIEMQDEIVLQDCYQNAWKLNGQEYTKQSMPKAEQGKTVSMDAELLSVGKYFVSTKRIDEATEKPVVVIIPTHRILKFADGDFRDNVDQAERVREKLGLNKEDFAGGDLKDGIKRTMHFDAKGNCTLIHGLGETNIFKQSIPIEINKAPVKKQELKMSMN</sequence>
<protein>
    <recommendedName>
        <fullName evidence="3">DUF3945 domain-containing protein</fullName>
    </recommendedName>
</protein>
<dbReference type="EMBL" id="JARTOI010000001">
    <property type="protein sequence ID" value="MDK5169072.1"/>
    <property type="molecule type" value="Genomic_DNA"/>
</dbReference>
<dbReference type="Proteomes" id="UP001174748">
    <property type="component" value="Unassembled WGS sequence"/>
</dbReference>
<organism evidence="1 2">
    <name type="scientific">Serratia nevei</name>
    <dbReference type="NCBI Taxonomy" id="2703794"/>
    <lineage>
        <taxon>Bacteria</taxon>
        <taxon>Pseudomonadati</taxon>
        <taxon>Pseudomonadota</taxon>
        <taxon>Gammaproteobacteria</taxon>
        <taxon>Enterobacterales</taxon>
        <taxon>Yersiniaceae</taxon>
        <taxon>Serratia</taxon>
    </lineage>
</organism>
<keyword evidence="2" id="KW-1185">Reference proteome</keyword>
<evidence type="ECO:0008006" key="3">
    <source>
        <dbReference type="Google" id="ProtNLM"/>
    </source>
</evidence>
<reference evidence="1" key="1">
    <citation type="submission" date="2023-01" db="EMBL/GenBank/DDBJ databases">
        <title>Genomic dissection of endemic carbapenem resistance: metallo-beta-lactamase gene dissemination through clonal, plasmid and integron transfer pathways.</title>
        <authorList>
            <person name="Macesic N."/>
        </authorList>
    </citation>
    <scope>NUCLEOTIDE SEQUENCE</scope>
    <source>
        <strain evidence="1">CPO382</strain>
    </source>
</reference>
<proteinExistence type="predicted"/>
<name>A0ABT7G5N3_9GAMM</name>
<accession>A0ABT7G5N3</accession>
<comment type="caution">
    <text evidence="1">The sequence shown here is derived from an EMBL/GenBank/DDBJ whole genome shotgun (WGS) entry which is preliminary data.</text>
</comment>
<gene>
    <name evidence="1" type="ORF">P9921_01015</name>
</gene>
<evidence type="ECO:0000313" key="2">
    <source>
        <dbReference type="Proteomes" id="UP001174748"/>
    </source>
</evidence>
<evidence type="ECO:0000313" key="1">
    <source>
        <dbReference type="EMBL" id="MDK5169072.1"/>
    </source>
</evidence>
<dbReference type="RefSeq" id="WP_285098027.1">
    <property type="nucleotide sequence ID" value="NZ_JARTOI010000001.1"/>
</dbReference>